<dbReference type="Gene3D" id="3.90.220.20">
    <property type="entry name" value="DNA methylase specificity domains"/>
    <property type="match status" value="2"/>
</dbReference>
<keyword evidence="6" id="KW-1185">Reference proteome</keyword>
<gene>
    <name evidence="5" type="ORF">VXS06_16460</name>
</gene>
<evidence type="ECO:0000256" key="3">
    <source>
        <dbReference type="ARBA" id="ARBA00023125"/>
    </source>
</evidence>
<organism evidence="5 6">
    <name type="scientific">Photobacterium toruni</name>
    <dbReference type="NCBI Taxonomy" id="1935446"/>
    <lineage>
        <taxon>Bacteria</taxon>
        <taxon>Pseudomonadati</taxon>
        <taxon>Pseudomonadota</taxon>
        <taxon>Gammaproteobacteria</taxon>
        <taxon>Vibrionales</taxon>
        <taxon>Vibrionaceae</taxon>
        <taxon>Photobacterium</taxon>
    </lineage>
</organism>
<comment type="caution">
    <text evidence="5">The sequence shown here is derived from an EMBL/GenBank/DDBJ whole genome shotgun (WGS) entry which is preliminary data.</text>
</comment>
<keyword evidence="5" id="KW-0540">Nuclease</keyword>
<accession>A0ABU6LAC1</accession>
<dbReference type="EMBL" id="JAYXUG010000018">
    <property type="protein sequence ID" value="MEC6833360.1"/>
    <property type="molecule type" value="Genomic_DNA"/>
</dbReference>
<dbReference type="InterPro" id="IPR000055">
    <property type="entry name" value="Restrct_endonuc_typeI_TRD"/>
</dbReference>
<sequence length="469" mass="52944">MSKYQAYPEYQPVDIDWIDEIPAHWETSKMRYIFSFGKGLTITKEHLKDTGIPCVNYGEVHSKFGFEVDPQKHPLKCVEESYLKSGSSALLKKGDLVFADTSEDIDGSGNFTQLISDSSIFAGYHTIIARPHDRECSRFYAYLIDSKELRTQIRHAVKGVKVFSITQAILRSVNIWLPPFEEREKIAAFLDHETAKIDTLIEKQQQLIELLKEKRQAVISHAVTKGLNPDAPMKDSGVEWLGEVPEHWNLPKLIHITTNIGDGLHSTPKYQDNTGYFFVNGNNLVNGKITIGATAKEVPESEYHNHYIHLDSSTVFLSINGTIGNVAKYNNEQIILGKSAAYINCTDTISPDYLMLLLRTNEYRRYFDLEVTGTTISNLSLNSIRQMKVCTPTFEEQTEIVKYCHSNEHKYNLLIESAQNAINLMQERRTALISAAVTGKIDVRHFTLEDGVAPTTSSDTNEAQQEATA</sequence>
<dbReference type="InterPro" id="IPR052021">
    <property type="entry name" value="Type-I_RS_S_subunit"/>
</dbReference>
<feature type="domain" description="Type I restriction modification DNA specificity" evidence="4">
    <location>
        <begin position="23"/>
        <end position="209"/>
    </location>
</feature>
<dbReference type="GO" id="GO:0016787">
    <property type="term" value="F:hydrolase activity"/>
    <property type="evidence" value="ECO:0007669"/>
    <property type="project" value="UniProtKB-KW"/>
</dbReference>
<evidence type="ECO:0000259" key="4">
    <source>
        <dbReference type="Pfam" id="PF01420"/>
    </source>
</evidence>
<keyword evidence="3" id="KW-0238">DNA-binding</keyword>
<proteinExistence type="inferred from homology"/>
<dbReference type="EC" id="3.1.21.-" evidence="5"/>
<dbReference type="PANTHER" id="PTHR30408:SF12">
    <property type="entry name" value="TYPE I RESTRICTION ENZYME MJAVIII SPECIFICITY SUBUNIT"/>
    <property type="match status" value="1"/>
</dbReference>
<protein>
    <submittedName>
        <fullName evidence="5">Restriction endonuclease subunit S</fullName>
        <ecNumber evidence="5">3.1.21.-</ecNumber>
    </submittedName>
</protein>
<dbReference type="PANTHER" id="PTHR30408">
    <property type="entry name" value="TYPE-1 RESTRICTION ENZYME ECOKI SPECIFICITY PROTEIN"/>
    <property type="match status" value="1"/>
</dbReference>
<evidence type="ECO:0000313" key="6">
    <source>
        <dbReference type="Proteomes" id="UP001306119"/>
    </source>
</evidence>
<comment type="similarity">
    <text evidence="1">Belongs to the type-I restriction system S methylase family.</text>
</comment>
<dbReference type="GO" id="GO:0004519">
    <property type="term" value="F:endonuclease activity"/>
    <property type="evidence" value="ECO:0007669"/>
    <property type="project" value="UniProtKB-KW"/>
</dbReference>
<dbReference type="RefSeq" id="WP_327775473.1">
    <property type="nucleotide sequence ID" value="NZ_JAYXUG010000018.1"/>
</dbReference>
<evidence type="ECO:0000256" key="2">
    <source>
        <dbReference type="ARBA" id="ARBA00022747"/>
    </source>
</evidence>
<name>A0ABU6LAC1_9GAMM</name>
<keyword evidence="2" id="KW-0680">Restriction system</keyword>
<feature type="domain" description="Type I restriction modification DNA specificity" evidence="4">
    <location>
        <begin position="271"/>
        <end position="404"/>
    </location>
</feature>
<dbReference type="Proteomes" id="UP001306119">
    <property type="component" value="Unassembled WGS sequence"/>
</dbReference>
<evidence type="ECO:0000313" key="5">
    <source>
        <dbReference type="EMBL" id="MEC6833360.1"/>
    </source>
</evidence>
<keyword evidence="5" id="KW-0378">Hydrolase</keyword>
<dbReference type="InterPro" id="IPR044946">
    <property type="entry name" value="Restrct_endonuc_typeI_TRD_sf"/>
</dbReference>
<keyword evidence="5" id="KW-0255">Endonuclease</keyword>
<reference evidence="5 6" key="1">
    <citation type="submission" date="2024-01" db="EMBL/GenBank/DDBJ databases">
        <title>Active colonisers of the gastrointestinal tract of Atlantic salmon farmed in a warm water region.</title>
        <authorList>
            <person name="Bowman J.P."/>
        </authorList>
    </citation>
    <scope>NUCLEOTIDE SEQUENCE [LARGE SCALE GENOMIC DNA]</scope>
    <source>
        <strain evidence="5 6">S3MW1</strain>
    </source>
</reference>
<dbReference type="SUPFAM" id="SSF116734">
    <property type="entry name" value="DNA methylase specificity domain"/>
    <property type="match status" value="2"/>
</dbReference>
<evidence type="ECO:0000256" key="1">
    <source>
        <dbReference type="ARBA" id="ARBA00010923"/>
    </source>
</evidence>
<dbReference type="Pfam" id="PF01420">
    <property type="entry name" value="Methylase_S"/>
    <property type="match status" value="2"/>
</dbReference>
<dbReference type="Gene3D" id="1.10.287.1120">
    <property type="entry name" value="Bipartite methylase S protein"/>
    <property type="match status" value="1"/>
</dbReference>